<dbReference type="STRING" id="1121919.SAMN02745975_01952"/>
<feature type="coiled-coil region" evidence="1">
    <location>
        <begin position="124"/>
        <end position="162"/>
    </location>
</feature>
<name>A0A1M6ISD6_9FIRM</name>
<evidence type="ECO:0008006" key="4">
    <source>
        <dbReference type="Google" id="ProtNLM"/>
    </source>
</evidence>
<dbReference type="Proteomes" id="UP000184536">
    <property type="component" value="Unassembled WGS sequence"/>
</dbReference>
<proteinExistence type="predicted"/>
<dbReference type="AlphaFoldDB" id="A0A1M6ISD6"/>
<dbReference type="RefSeq" id="WP_110941092.1">
    <property type="nucleotide sequence ID" value="NZ_FQZV01000022.1"/>
</dbReference>
<dbReference type="CDD" id="cd10912">
    <property type="entry name" value="PIN_YacP-like"/>
    <property type="match status" value="1"/>
</dbReference>
<keyword evidence="3" id="KW-1185">Reference proteome</keyword>
<organism evidence="2 3">
    <name type="scientific">Geosporobacter subterraneus DSM 17957</name>
    <dbReference type="NCBI Taxonomy" id="1121919"/>
    <lineage>
        <taxon>Bacteria</taxon>
        <taxon>Bacillati</taxon>
        <taxon>Bacillota</taxon>
        <taxon>Clostridia</taxon>
        <taxon>Peptostreptococcales</taxon>
        <taxon>Thermotaleaceae</taxon>
        <taxon>Geosporobacter</taxon>
    </lineage>
</organism>
<evidence type="ECO:0000313" key="2">
    <source>
        <dbReference type="EMBL" id="SHJ37396.1"/>
    </source>
</evidence>
<gene>
    <name evidence="2" type="ORF">SAMN02745975_01952</name>
</gene>
<dbReference type="Pfam" id="PF05991">
    <property type="entry name" value="NYN_YacP"/>
    <property type="match status" value="1"/>
</dbReference>
<dbReference type="PANTHER" id="PTHR34547:SF1">
    <property type="entry name" value="YACP-LIKE NYN DOMAIN PROTEIN"/>
    <property type="match status" value="1"/>
</dbReference>
<reference evidence="3" key="1">
    <citation type="submission" date="2016-11" db="EMBL/GenBank/DDBJ databases">
        <authorList>
            <person name="Varghese N."/>
            <person name="Submissions S."/>
        </authorList>
    </citation>
    <scope>NUCLEOTIDE SEQUENCE [LARGE SCALE GENOMIC DNA]</scope>
    <source>
        <strain evidence="3">DSM 17957</strain>
    </source>
</reference>
<dbReference type="OrthoDB" id="9792160at2"/>
<sequence>MRNYLFIDGYNIINAWPELKETSGSNLQQAREKLIERMIEYQSYIGEQVIIVFDAHLVKGSNQKNENINGVEVVFTKEHQTADSYIEKQVEQLTRNRRNRVRVATSDWAEQQFVLGSGATRISARELKIEMELVKKNIRKKTEEIRQDRSALEERLDDKTVQILEKWRRKQ</sequence>
<evidence type="ECO:0000313" key="3">
    <source>
        <dbReference type="Proteomes" id="UP000184536"/>
    </source>
</evidence>
<dbReference type="PANTHER" id="PTHR34547">
    <property type="entry name" value="YACP-LIKE NYN DOMAIN PROTEIN"/>
    <property type="match status" value="1"/>
</dbReference>
<evidence type="ECO:0000256" key="1">
    <source>
        <dbReference type="SAM" id="Coils"/>
    </source>
</evidence>
<dbReference type="EMBL" id="FQZV01000022">
    <property type="protein sequence ID" value="SHJ37396.1"/>
    <property type="molecule type" value="Genomic_DNA"/>
</dbReference>
<keyword evidence="1" id="KW-0175">Coiled coil</keyword>
<dbReference type="InterPro" id="IPR010298">
    <property type="entry name" value="YacP-like"/>
</dbReference>
<protein>
    <recommendedName>
        <fullName evidence="4">NYN domain-containing protein</fullName>
    </recommendedName>
</protein>
<accession>A0A1M6ISD6</accession>